<proteinExistence type="predicted"/>
<dbReference type="Proteomes" id="UP001497382">
    <property type="component" value="Unassembled WGS sequence"/>
</dbReference>
<keyword evidence="2" id="KW-1185">Reference proteome</keyword>
<accession>A0AAV1Z136</accession>
<evidence type="ECO:0000313" key="1">
    <source>
        <dbReference type="EMBL" id="CAL1265174.1"/>
    </source>
</evidence>
<comment type="caution">
    <text evidence="1">The sequence shown here is derived from an EMBL/GenBank/DDBJ whole genome shotgun (WGS) entry which is preliminary data.</text>
</comment>
<reference evidence="1 2" key="1">
    <citation type="submission" date="2024-04" db="EMBL/GenBank/DDBJ databases">
        <authorList>
            <person name="Rising A."/>
            <person name="Reimegard J."/>
            <person name="Sonavane S."/>
            <person name="Akerstrom W."/>
            <person name="Nylinder S."/>
            <person name="Hedman E."/>
            <person name="Kallberg Y."/>
        </authorList>
    </citation>
    <scope>NUCLEOTIDE SEQUENCE [LARGE SCALE GENOMIC DNA]</scope>
</reference>
<dbReference type="AlphaFoldDB" id="A0AAV1Z136"/>
<gene>
    <name evidence="1" type="ORF">LARSCL_LOCUS2384</name>
</gene>
<name>A0AAV1Z136_9ARAC</name>
<dbReference type="EMBL" id="CAXIEN010000016">
    <property type="protein sequence ID" value="CAL1265174.1"/>
    <property type="molecule type" value="Genomic_DNA"/>
</dbReference>
<sequence>MNCRPIPSRSQKHQELSRDYSEASLLVGGDINAGSQTTNQFNWILSSYSAVLAKYRLSFEEKQDTNVINNYLSPICQNSKTKTYLLMTDDDCLAAYLNRIALLNVPLCLLYSESDEINACLQGLSDDYPPAFRQCTVSLSCNNPSDERVEIQKSFSSNELLS</sequence>
<organism evidence="1 2">
    <name type="scientific">Larinioides sclopetarius</name>
    <dbReference type="NCBI Taxonomy" id="280406"/>
    <lineage>
        <taxon>Eukaryota</taxon>
        <taxon>Metazoa</taxon>
        <taxon>Ecdysozoa</taxon>
        <taxon>Arthropoda</taxon>
        <taxon>Chelicerata</taxon>
        <taxon>Arachnida</taxon>
        <taxon>Araneae</taxon>
        <taxon>Araneomorphae</taxon>
        <taxon>Entelegynae</taxon>
        <taxon>Araneoidea</taxon>
        <taxon>Araneidae</taxon>
        <taxon>Larinioides</taxon>
    </lineage>
</organism>
<evidence type="ECO:0000313" key="2">
    <source>
        <dbReference type="Proteomes" id="UP001497382"/>
    </source>
</evidence>
<protein>
    <submittedName>
        <fullName evidence="1">Uncharacterized protein</fullName>
    </submittedName>
</protein>